<sequence length="175" mass="20550">MKRKKGYFILEISVSIIITSILLTILYGLLLSSISMYQKIYSSIEIQQQGLEIQRHIENELREDIEITNIKTEDNKITNDKNFDLTNTKSIYYKSKVNLDDNEPDELFLNKKTKKIFIKRRGYKSGYEIGDYLDNIYIGKEKDGKIVNIKLELSKNKQNHCIEFSIYKDDMGECI</sequence>
<gene>
    <name evidence="2" type="ORF">QOZ92_000190</name>
</gene>
<keyword evidence="1" id="KW-0812">Transmembrane</keyword>
<reference evidence="2 3" key="1">
    <citation type="submission" date="2023-07" db="EMBL/GenBank/DDBJ databases">
        <title>Genomic Encyclopedia of Type Strains, Phase IV (KMG-IV): sequencing the most valuable type-strain genomes for metagenomic binning, comparative biology and taxonomic classification.</title>
        <authorList>
            <person name="Goeker M."/>
        </authorList>
    </citation>
    <scope>NUCLEOTIDE SEQUENCE [LARGE SCALE GENOMIC DNA]</scope>
    <source>
        <strain evidence="2 3">DSM 15049</strain>
    </source>
</reference>
<comment type="caution">
    <text evidence="2">The sequence shown here is derived from an EMBL/GenBank/DDBJ whole genome shotgun (WGS) entry which is preliminary data.</text>
</comment>
<feature type="transmembrane region" description="Helical" evidence="1">
    <location>
        <begin position="7"/>
        <end position="30"/>
    </location>
</feature>
<keyword evidence="1" id="KW-0472">Membrane</keyword>
<accession>A0ABU0MW27</accession>
<keyword evidence="3" id="KW-1185">Reference proteome</keyword>
<organism evidence="2 3">
    <name type="scientific">Paraclostridium ghonii</name>
    <dbReference type="NCBI Taxonomy" id="29358"/>
    <lineage>
        <taxon>Bacteria</taxon>
        <taxon>Bacillati</taxon>
        <taxon>Bacillota</taxon>
        <taxon>Clostridia</taxon>
        <taxon>Peptostreptococcales</taxon>
        <taxon>Peptostreptococcaceae</taxon>
        <taxon>Paraclostridium</taxon>
    </lineage>
</organism>
<name>A0ABU0MW27_9FIRM</name>
<evidence type="ECO:0000313" key="3">
    <source>
        <dbReference type="Proteomes" id="UP001232584"/>
    </source>
</evidence>
<proteinExistence type="predicted"/>
<evidence type="ECO:0000313" key="2">
    <source>
        <dbReference type="EMBL" id="MDQ0555080.1"/>
    </source>
</evidence>
<evidence type="ECO:0000256" key="1">
    <source>
        <dbReference type="SAM" id="Phobius"/>
    </source>
</evidence>
<dbReference type="RefSeq" id="WP_307501628.1">
    <property type="nucleotide sequence ID" value="NZ_BAAACE010000026.1"/>
</dbReference>
<keyword evidence="1" id="KW-1133">Transmembrane helix</keyword>
<dbReference type="Proteomes" id="UP001232584">
    <property type="component" value="Unassembled WGS sequence"/>
</dbReference>
<dbReference type="EMBL" id="JAUSWG010000001">
    <property type="protein sequence ID" value="MDQ0555080.1"/>
    <property type="molecule type" value="Genomic_DNA"/>
</dbReference>
<protein>
    <submittedName>
        <fullName evidence="2">Type II secretory pathway pseudopilin PulG</fullName>
    </submittedName>
</protein>